<dbReference type="AlphaFoldDB" id="A0A9P6UQA8"/>
<keyword evidence="2" id="KW-0472">Membrane</keyword>
<dbReference type="OrthoDB" id="2445514at2759"/>
<feature type="region of interest" description="Disordered" evidence="1">
    <location>
        <begin position="596"/>
        <end position="632"/>
    </location>
</feature>
<evidence type="ECO:0000313" key="3">
    <source>
        <dbReference type="EMBL" id="KAG0315083.1"/>
    </source>
</evidence>
<feature type="compositionally biased region" description="Low complexity" evidence="1">
    <location>
        <begin position="165"/>
        <end position="182"/>
    </location>
</feature>
<feature type="transmembrane region" description="Helical" evidence="2">
    <location>
        <begin position="6"/>
        <end position="23"/>
    </location>
</feature>
<evidence type="ECO:0000313" key="4">
    <source>
        <dbReference type="Proteomes" id="UP000823405"/>
    </source>
</evidence>
<protein>
    <submittedName>
        <fullName evidence="3">Uncharacterized protein</fullName>
    </submittedName>
</protein>
<dbReference type="EMBL" id="JAAAIN010000398">
    <property type="protein sequence ID" value="KAG0315083.1"/>
    <property type="molecule type" value="Genomic_DNA"/>
</dbReference>
<feature type="compositionally biased region" description="Polar residues" evidence="1">
    <location>
        <begin position="464"/>
        <end position="476"/>
    </location>
</feature>
<name>A0A9P6UQA8_9FUNG</name>
<keyword evidence="4" id="KW-1185">Reference proteome</keyword>
<feature type="region of interest" description="Disordered" evidence="1">
    <location>
        <begin position="165"/>
        <end position="186"/>
    </location>
</feature>
<accession>A0A9P6UQA8</accession>
<proteinExistence type="predicted"/>
<sequence>MATETVIYVSLALVLLTRIYVFISPPEFLEQHKDRRYHEYHLYRQYHIRKQIDTRDDKDEQPPEDDDLAELLHSHSRRRSSSSAHQPEQHGYSDGGFVDPSPLTALHYPSDELVLLGMGPGARPLPLGDLSAAGFSKLENLAVNTTTSLSIDSSISTTASTVAAATATTPTTATATGSSSSSPYSPRYGGEQGVWKNIMGASETGSVPSYLSLDTSEIHYNGSLQRFEKDSEVLESIAALKAGQRDMAKECPVMTVVWEGGRWCCLEGRTLYILRALEWRGQVRVRVLVDKDPTTLAVTEECWKAAGMTSDLTPLFTTLGRKPSVSTTPTSAVFESALTVTEEEDVLRGKGSRAFMSTATADPNATTIGLSLEDDSTFGGRILIGTPEVEANVRFSSLSNSSSKGSSLSGSHSGNDADVEEDVESRPGSDDGYLEDDEGETEEDEGSFSEDDQDHVRSRLQAMSLHQHSSTATVTPQRRQQQQHRMLQPLTVHQDESENNSDLTMVSPPSPLFTPLSTIQSPSDPIRKLSFESTTLPGGDVVHPPRAVSSSQHHHHQHQRLRQHHERKISIPEFMLPPPLHDERVYLIVDPSRTVGGVAKEEEEEEEEEEEAARLLREKNPPRRDSGHGDSP</sequence>
<feature type="compositionally biased region" description="Basic residues" evidence="1">
    <location>
        <begin position="552"/>
        <end position="567"/>
    </location>
</feature>
<keyword evidence="2" id="KW-0812">Transmembrane</keyword>
<feature type="compositionally biased region" description="Low complexity" evidence="1">
    <location>
        <begin position="398"/>
        <end position="414"/>
    </location>
</feature>
<reference evidence="3" key="1">
    <citation type="journal article" date="2020" name="Fungal Divers.">
        <title>Resolving the Mortierellaceae phylogeny through synthesis of multi-gene phylogenetics and phylogenomics.</title>
        <authorList>
            <person name="Vandepol N."/>
            <person name="Liber J."/>
            <person name="Desiro A."/>
            <person name="Na H."/>
            <person name="Kennedy M."/>
            <person name="Barry K."/>
            <person name="Grigoriev I.V."/>
            <person name="Miller A.N."/>
            <person name="O'Donnell K."/>
            <person name="Stajich J.E."/>
            <person name="Bonito G."/>
        </authorList>
    </citation>
    <scope>NUCLEOTIDE SEQUENCE</scope>
    <source>
        <strain evidence="3">NVP60</strain>
    </source>
</reference>
<feature type="compositionally biased region" description="Basic and acidic residues" evidence="1">
    <location>
        <begin position="612"/>
        <end position="632"/>
    </location>
</feature>
<keyword evidence="2" id="KW-1133">Transmembrane helix</keyword>
<comment type="caution">
    <text evidence="3">The sequence shown here is derived from an EMBL/GenBank/DDBJ whole genome shotgun (WGS) entry which is preliminary data.</text>
</comment>
<feature type="compositionally biased region" description="Acidic residues" evidence="1">
    <location>
        <begin position="601"/>
        <end position="611"/>
    </location>
</feature>
<feature type="region of interest" description="Disordered" evidence="1">
    <location>
        <begin position="75"/>
        <end position="98"/>
    </location>
</feature>
<evidence type="ECO:0000256" key="1">
    <source>
        <dbReference type="SAM" id="MobiDB-lite"/>
    </source>
</evidence>
<feature type="region of interest" description="Disordered" evidence="1">
    <location>
        <begin position="398"/>
        <end position="567"/>
    </location>
</feature>
<dbReference type="Proteomes" id="UP000823405">
    <property type="component" value="Unassembled WGS sequence"/>
</dbReference>
<organism evidence="3 4">
    <name type="scientific">Linnemannia gamsii</name>
    <dbReference type="NCBI Taxonomy" id="64522"/>
    <lineage>
        <taxon>Eukaryota</taxon>
        <taxon>Fungi</taxon>
        <taxon>Fungi incertae sedis</taxon>
        <taxon>Mucoromycota</taxon>
        <taxon>Mortierellomycotina</taxon>
        <taxon>Mortierellomycetes</taxon>
        <taxon>Mortierellales</taxon>
        <taxon>Mortierellaceae</taxon>
        <taxon>Linnemannia</taxon>
    </lineage>
</organism>
<gene>
    <name evidence="3" type="ORF">BGZ97_008612</name>
</gene>
<feature type="compositionally biased region" description="Acidic residues" evidence="1">
    <location>
        <begin position="432"/>
        <end position="453"/>
    </location>
</feature>
<evidence type="ECO:0000256" key="2">
    <source>
        <dbReference type="SAM" id="Phobius"/>
    </source>
</evidence>